<protein>
    <submittedName>
        <fullName evidence="2">Uncharacterized protein</fullName>
    </submittedName>
</protein>
<accession>A0ABX6P5I3</accession>
<gene>
    <name evidence="2" type="ORF">HK414_24405</name>
</gene>
<evidence type="ECO:0000313" key="3">
    <source>
        <dbReference type="Proteomes" id="UP000500826"/>
    </source>
</evidence>
<proteinExistence type="predicted"/>
<organism evidence="2 3">
    <name type="scientific">Ramlibacter terrae</name>
    <dbReference type="NCBI Taxonomy" id="2732511"/>
    <lineage>
        <taxon>Bacteria</taxon>
        <taxon>Pseudomonadati</taxon>
        <taxon>Pseudomonadota</taxon>
        <taxon>Betaproteobacteria</taxon>
        <taxon>Burkholderiales</taxon>
        <taxon>Comamonadaceae</taxon>
        <taxon>Ramlibacter</taxon>
    </lineage>
</organism>
<reference evidence="2 3" key="1">
    <citation type="submission" date="2020-05" db="EMBL/GenBank/DDBJ databases">
        <title>Ramlibacter rhizophilus sp. nov., isolated from rhizosphere soil of national flower Mugunghwa from South Korea.</title>
        <authorList>
            <person name="Zheng-Fei Y."/>
            <person name="Huan T."/>
        </authorList>
    </citation>
    <scope>NUCLEOTIDE SEQUENCE [LARGE SCALE GENOMIC DNA]</scope>
    <source>
        <strain evidence="2 3">H242</strain>
    </source>
</reference>
<dbReference type="EMBL" id="CP053418">
    <property type="protein sequence ID" value="QJW85377.1"/>
    <property type="molecule type" value="Genomic_DNA"/>
</dbReference>
<evidence type="ECO:0000256" key="1">
    <source>
        <dbReference type="SAM" id="MobiDB-lite"/>
    </source>
</evidence>
<dbReference type="Proteomes" id="UP000500826">
    <property type="component" value="Chromosome"/>
</dbReference>
<sequence length="71" mass="7266">MLTARPCRRSPPSSSSSVEDTRTMGIDLIDAIAPVAAATLILQWIGPLATQLALVLAGEVQEAPPAAGAAR</sequence>
<keyword evidence="3" id="KW-1185">Reference proteome</keyword>
<feature type="region of interest" description="Disordered" evidence="1">
    <location>
        <begin position="1"/>
        <end position="20"/>
    </location>
</feature>
<name>A0ABX6P5I3_9BURK</name>
<evidence type="ECO:0000313" key="2">
    <source>
        <dbReference type="EMBL" id="QJW85377.1"/>
    </source>
</evidence>